<comment type="caution">
    <text evidence="8">The sequence shown here is derived from an EMBL/GenBank/DDBJ whole genome shotgun (WGS) entry which is preliminary data.</text>
</comment>
<name>A0A4Y2LI58_ARAVE</name>
<evidence type="ECO:0000256" key="7">
    <source>
        <dbReference type="SAM" id="Phobius"/>
    </source>
</evidence>
<keyword evidence="3 7" id="KW-0812">Transmembrane</keyword>
<proteinExistence type="predicted"/>
<protein>
    <submittedName>
        <fullName evidence="8">Synaptic vesicular amine transporter</fullName>
    </submittedName>
</protein>
<dbReference type="SUPFAM" id="SSF103473">
    <property type="entry name" value="MFS general substrate transporter"/>
    <property type="match status" value="1"/>
</dbReference>
<keyword evidence="4 7" id="KW-1133">Transmembrane helix</keyword>
<dbReference type="Gene3D" id="1.20.1250.20">
    <property type="entry name" value="MFS general substrate transporter like domains"/>
    <property type="match status" value="1"/>
</dbReference>
<organism evidence="8 9">
    <name type="scientific">Araneus ventricosus</name>
    <name type="common">Orbweaver spider</name>
    <name type="synonym">Epeira ventricosa</name>
    <dbReference type="NCBI Taxonomy" id="182803"/>
    <lineage>
        <taxon>Eukaryota</taxon>
        <taxon>Metazoa</taxon>
        <taxon>Ecdysozoa</taxon>
        <taxon>Arthropoda</taxon>
        <taxon>Chelicerata</taxon>
        <taxon>Arachnida</taxon>
        <taxon>Araneae</taxon>
        <taxon>Araneomorphae</taxon>
        <taxon>Entelegynae</taxon>
        <taxon>Araneoidea</taxon>
        <taxon>Araneidae</taxon>
        <taxon>Araneus</taxon>
    </lineage>
</organism>
<dbReference type="InterPro" id="IPR050930">
    <property type="entry name" value="MFS_Vesicular_Transporter"/>
</dbReference>
<dbReference type="OrthoDB" id="5086884at2759"/>
<dbReference type="AlphaFoldDB" id="A0A4Y2LI58"/>
<feature type="transmembrane region" description="Helical" evidence="7">
    <location>
        <begin position="198"/>
        <end position="217"/>
    </location>
</feature>
<evidence type="ECO:0000256" key="6">
    <source>
        <dbReference type="SAM" id="MobiDB-lite"/>
    </source>
</evidence>
<dbReference type="GO" id="GO:0015842">
    <property type="term" value="P:aminergic neurotransmitter loading into synaptic vesicle"/>
    <property type="evidence" value="ECO:0007669"/>
    <property type="project" value="TreeGrafter"/>
</dbReference>
<evidence type="ECO:0000256" key="4">
    <source>
        <dbReference type="ARBA" id="ARBA00022989"/>
    </source>
</evidence>
<evidence type="ECO:0000256" key="1">
    <source>
        <dbReference type="ARBA" id="ARBA00004141"/>
    </source>
</evidence>
<keyword evidence="9" id="KW-1185">Reference proteome</keyword>
<feature type="region of interest" description="Disordered" evidence="6">
    <location>
        <begin position="70"/>
        <end position="103"/>
    </location>
</feature>
<keyword evidence="2" id="KW-0813">Transport</keyword>
<accession>A0A4Y2LI58</accession>
<evidence type="ECO:0000256" key="2">
    <source>
        <dbReference type="ARBA" id="ARBA00022448"/>
    </source>
</evidence>
<feature type="transmembrane region" description="Helical" evidence="7">
    <location>
        <begin position="164"/>
        <end position="186"/>
    </location>
</feature>
<dbReference type="InterPro" id="IPR011701">
    <property type="entry name" value="MFS"/>
</dbReference>
<dbReference type="PANTHER" id="PTHR23506">
    <property type="entry name" value="GH10249P"/>
    <property type="match status" value="1"/>
</dbReference>
<evidence type="ECO:0000313" key="9">
    <source>
        <dbReference type="Proteomes" id="UP000499080"/>
    </source>
</evidence>
<dbReference type="GO" id="GO:0030672">
    <property type="term" value="C:synaptic vesicle membrane"/>
    <property type="evidence" value="ECO:0007669"/>
    <property type="project" value="TreeGrafter"/>
</dbReference>
<dbReference type="Pfam" id="PF07690">
    <property type="entry name" value="MFS_1"/>
    <property type="match status" value="1"/>
</dbReference>
<dbReference type="GO" id="GO:0005335">
    <property type="term" value="F:serotonin:sodium:chloride symporter activity"/>
    <property type="evidence" value="ECO:0007669"/>
    <property type="project" value="TreeGrafter"/>
</dbReference>
<gene>
    <name evidence="8" type="primary">SLC18A2_1</name>
    <name evidence="8" type="ORF">AVEN_79163_1</name>
</gene>
<dbReference type="GO" id="GO:0043195">
    <property type="term" value="C:terminal bouton"/>
    <property type="evidence" value="ECO:0007669"/>
    <property type="project" value="TreeGrafter"/>
</dbReference>
<evidence type="ECO:0000313" key="8">
    <source>
        <dbReference type="EMBL" id="GBN14441.1"/>
    </source>
</evidence>
<sequence>MTRTIPGLAPASPSFRIVPAGRHLASGDRLSIPQPTYKASFESGTLRPLGPDLTPRRLASAAWSNYLRQHGDSDSGAVSAPVDDGHHERPEMAAGGSVPARQHLLPDRHQPLRTTRTQDGKIPMATNITHLIVPNAGIGFAIGMVDSSMMPMLGYLVDIRHTSVYGSVYAIGDVAFCVGFAVGPLLSGSIVKAIGFKGLVYCIAVVCFIYAPLMFLLRKPPGRAEDQVIRDIMKNVLRMHKDMAEIWRCFDDPMDHPYTQEPGLYC</sequence>
<reference evidence="8 9" key="1">
    <citation type="journal article" date="2019" name="Sci. Rep.">
        <title>Orb-weaving spider Araneus ventricosus genome elucidates the spidroin gene catalogue.</title>
        <authorList>
            <person name="Kono N."/>
            <person name="Nakamura H."/>
            <person name="Ohtoshi R."/>
            <person name="Moran D.A.P."/>
            <person name="Shinohara A."/>
            <person name="Yoshida Y."/>
            <person name="Fujiwara M."/>
            <person name="Mori M."/>
            <person name="Tomita M."/>
            <person name="Arakawa K."/>
        </authorList>
    </citation>
    <scope>NUCLEOTIDE SEQUENCE [LARGE SCALE GENOMIC DNA]</scope>
</reference>
<dbReference type="InterPro" id="IPR036259">
    <property type="entry name" value="MFS_trans_sf"/>
</dbReference>
<evidence type="ECO:0000256" key="3">
    <source>
        <dbReference type="ARBA" id="ARBA00022692"/>
    </source>
</evidence>
<keyword evidence="5 7" id="KW-0472">Membrane</keyword>
<comment type="subcellular location">
    <subcellularLocation>
        <location evidence="1">Membrane</location>
        <topology evidence="1">Multi-pass membrane protein</topology>
    </subcellularLocation>
</comment>
<evidence type="ECO:0000256" key="5">
    <source>
        <dbReference type="ARBA" id="ARBA00023136"/>
    </source>
</evidence>
<dbReference type="EMBL" id="BGPR01005901">
    <property type="protein sequence ID" value="GBN14441.1"/>
    <property type="molecule type" value="Genomic_DNA"/>
</dbReference>
<dbReference type="PANTHER" id="PTHR23506:SF23">
    <property type="entry name" value="GH10249P"/>
    <property type="match status" value="1"/>
</dbReference>
<dbReference type="Proteomes" id="UP000499080">
    <property type="component" value="Unassembled WGS sequence"/>
</dbReference>